<dbReference type="CDD" id="cd01045">
    <property type="entry name" value="Ferritin_like_AB"/>
    <property type="match status" value="1"/>
</dbReference>
<dbReference type="GO" id="GO:0016491">
    <property type="term" value="F:oxidoreductase activity"/>
    <property type="evidence" value="ECO:0007669"/>
    <property type="project" value="InterPro"/>
</dbReference>
<dbReference type="GO" id="GO:0046872">
    <property type="term" value="F:metal ion binding"/>
    <property type="evidence" value="ECO:0007669"/>
    <property type="project" value="InterPro"/>
</dbReference>
<sequence length="184" mass="20880">MKKQTKPVKPVKPADAGRDALQKAIQSEKSALETYFKFARQTKNVSGKDMFLRLCQDEFGHLNILEKELDNLMAGQKWVKAKFQPSDIEEILPHLASPKDLAPAGQGSPDDLSALNLALEMERKAVNFYKREGQKAEDKNAQAIYARLAEMEEAHYNLIQAELDHIKDLGFWFGIQEFTLESNE</sequence>
<dbReference type="Gene3D" id="1.20.1260.10">
    <property type="match status" value="1"/>
</dbReference>
<dbReference type="InterPro" id="IPR003251">
    <property type="entry name" value="Rr_diiron-bd_dom"/>
</dbReference>
<dbReference type="Proteomes" id="UP000736328">
    <property type="component" value="Unassembled WGS sequence"/>
</dbReference>
<dbReference type="Pfam" id="PF02915">
    <property type="entry name" value="Rubrerythrin"/>
    <property type="match status" value="1"/>
</dbReference>
<accession>A0A933I7A8</accession>
<gene>
    <name evidence="2" type="ORF">HY768_01770</name>
</gene>
<dbReference type="EMBL" id="JACQXR010000019">
    <property type="protein sequence ID" value="MBI4725950.1"/>
    <property type="molecule type" value="Genomic_DNA"/>
</dbReference>
<comment type="caution">
    <text evidence="2">The sequence shown here is derived from an EMBL/GenBank/DDBJ whole genome shotgun (WGS) entry which is preliminary data.</text>
</comment>
<evidence type="ECO:0000313" key="2">
    <source>
        <dbReference type="EMBL" id="MBI4725950.1"/>
    </source>
</evidence>
<evidence type="ECO:0000313" key="3">
    <source>
        <dbReference type="Proteomes" id="UP000736328"/>
    </source>
</evidence>
<organism evidence="2 3">
    <name type="scientific">candidate division TA06 bacterium</name>
    <dbReference type="NCBI Taxonomy" id="2250710"/>
    <lineage>
        <taxon>Bacteria</taxon>
        <taxon>Bacteria division TA06</taxon>
    </lineage>
</organism>
<proteinExistence type="predicted"/>
<name>A0A933I7A8_UNCT6</name>
<evidence type="ECO:0000259" key="1">
    <source>
        <dbReference type="Pfam" id="PF02915"/>
    </source>
</evidence>
<reference evidence="2" key="1">
    <citation type="submission" date="2020-07" db="EMBL/GenBank/DDBJ databases">
        <title>Huge and variable diversity of episymbiotic CPR bacteria and DPANN archaea in groundwater ecosystems.</title>
        <authorList>
            <person name="He C.Y."/>
            <person name="Keren R."/>
            <person name="Whittaker M."/>
            <person name="Farag I.F."/>
            <person name="Doudna J."/>
            <person name="Cate J.H.D."/>
            <person name="Banfield J.F."/>
        </authorList>
    </citation>
    <scope>NUCLEOTIDE SEQUENCE</scope>
    <source>
        <strain evidence="2">NC_groundwater_1520_Pr4_B-0.1um_53_5</strain>
    </source>
</reference>
<feature type="domain" description="Rubrerythrin diiron-binding" evidence="1">
    <location>
        <begin position="19"/>
        <end position="162"/>
    </location>
</feature>
<dbReference type="SUPFAM" id="SSF47240">
    <property type="entry name" value="Ferritin-like"/>
    <property type="match status" value="1"/>
</dbReference>
<dbReference type="PANTHER" id="PTHR33531:SF10">
    <property type="entry name" value="BLR7895 PROTEIN"/>
    <property type="match status" value="1"/>
</dbReference>
<dbReference type="AlphaFoldDB" id="A0A933I7A8"/>
<dbReference type="InterPro" id="IPR009078">
    <property type="entry name" value="Ferritin-like_SF"/>
</dbReference>
<protein>
    <submittedName>
        <fullName evidence="2">Ferritin family protein</fullName>
    </submittedName>
</protein>
<dbReference type="InterPro" id="IPR012347">
    <property type="entry name" value="Ferritin-like"/>
</dbReference>
<dbReference type="PANTHER" id="PTHR33531">
    <property type="entry name" value="RUBRERYTHRIN SUBFAMILY"/>
    <property type="match status" value="1"/>
</dbReference>